<name>A0AAW1I0E3_SAPOF</name>
<evidence type="ECO:0000259" key="1">
    <source>
        <dbReference type="Pfam" id="PF14244"/>
    </source>
</evidence>
<sequence length="152" mass="17931">MHGHNFLQWKRDVYLALVSKNKEGFIDESIKRPPKTDKKYHQWVRCDLLAINWILHSIVKDIQDTLVYVSSSKELWTEILYRYGQMNNVEIYQLKRDLGAINQENATLVEYYSKLKRTWESLNSVDPLPLCTCGVLDSCAYSMLKRILDRES</sequence>
<gene>
    <name evidence="2" type="ORF">RND81_10G046100</name>
</gene>
<dbReference type="PANTHER" id="PTHR37610">
    <property type="entry name" value="CCHC-TYPE DOMAIN-CONTAINING PROTEIN"/>
    <property type="match status" value="1"/>
</dbReference>
<dbReference type="PANTHER" id="PTHR37610:SF40">
    <property type="entry name" value="OS01G0909600 PROTEIN"/>
    <property type="match status" value="1"/>
</dbReference>
<accession>A0AAW1I0E3</accession>
<proteinExistence type="predicted"/>
<dbReference type="AlphaFoldDB" id="A0AAW1I0E3"/>
<evidence type="ECO:0000313" key="3">
    <source>
        <dbReference type="Proteomes" id="UP001443914"/>
    </source>
</evidence>
<dbReference type="Proteomes" id="UP001443914">
    <property type="component" value="Unassembled WGS sequence"/>
</dbReference>
<organism evidence="2 3">
    <name type="scientific">Saponaria officinalis</name>
    <name type="common">Common soapwort</name>
    <name type="synonym">Lychnis saponaria</name>
    <dbReference type="NCBI Taxonomy" id="3572"/>
    <lineage>
        <taxon>Eukaryota</taxon>
        <taxon>Viridiplantae</taxon>
        <taxon>Streptophyta</taxon>
        <taxon>Embryophyta</taxon>
        <taxon>Tracheophyta</taxon>
        <taxon>Spermatophyta</taxon>
        <taxon>Magnoliopsida</taxon>
        <taxon>eudicotyledons</taxon>
        <taxon>Gunneridae</taxon>
        <taxon>Pentapetalae</taxon>
        <taxon>Caryophyllales</taxon>
        <taxon>Caryophyllaceae</taxon>
        <taxon>Caryophylleae</taxon>
        <taxon>Saponaria</taxon>
    </lineage>
</organism>
<reference evidence="2" key="1">
    <citation type="submission" date="2024-03" db="EMBL/GenBank/DDBJ databases">
        <title>WGS assembly of Saponaria officinalis var. Norfolk2.</title>
        <authorList>
            <person name="Jenkins J."/>
            <person name="Shu S."/>
            <person name="Grimwood J."/>
            <person name="Barry K."/>
            <person name="Goodstein D."/>
            <person name="Schmutz J."/>
            <person name="Leebens-Mack J."/>
            <person name="Osbourn A."/>
        </authorList>
    </citation>
    <scope>NUCLEOTIDE SEQUENCE [LARGE SCALE GENOMIC DNA]</scope>
    <source>
        <strain evidence="2">JIC</strain>
    </source>
</reference>
<evidence type="ECO:0000313" key="2">
    <source>
        <dbReference type="EMBL" id="KAK9682038.1"/>
    </source>
</evidence>
<comment type="caution">
    <text evidence="2">The sequence shown here is derived from an EMBL/GenBank/DDBJ whole genome shotgun (WGS) entry which is preliminary data.</text>
</comment>
<feature type="domain" description="Retrotransposon Copia-like N-terminal" evidence="1">
    <location>
        <begin position="2"/>
        <end position="34"/>
    </location>
</feature>
<dbReference type="EMBL" id="JBDFQZ010000010">
    <property type="protein sequence ID" value="KAK9682038.1"/>
    <property type="molecule type" value="Genomic_DNA"/>
</dbReference>
<dbReference type="InterPro" id="IPR029472">
    <property type="entry name" value="Copia-like_N"/>
</dbReference>
<keyword evidence="3" id="KW-1185">Reference proteome</keyword>
<dbReference type="Pfam" id="PF14244">
    <property type="entry name" value="Retrotran_gag_3"/>
    <property type="match status" value="1"/>
</dbReference>
<protein>
    <recommendedName>
        <fullName evidence="1">Retrotransposon Copia-like N-terminal domain-containing protein</fullName>
    </recommendedName>
</protein>